<keyword evidence="3" id="KW-0966">Cell projection</keyword>
<reference evidence="3 4" key="1">
    <citation type="submission" date="2020-08" db="EMBL/GenBank/DDBJ databases">
        <title>Sequencing the genomes of 1000 actinobacteria strains.</title>
        <authorList>
            <person name="Klenk H.-P."/>
        </authorList>
    </citation>
    <scope>NUCLEOTIDE SEQUENCE [LARGE SCALE GENOMIC DNA]</scope>
    <source>
        <strain evidence="3 4">DSM 16678</strain>
    </source>
</reference>
<dbReference type="Pfam" id="PF01656">
    <property type="entry name" value="CbiA"/>
    <property type="match status" value="1"/>
</dbReference>
<dbReference type="InterPro" id="IPR002586">
    <property type="entry name" value="CobQ/CobB/MinD/ParA_Nub-bd_dom"/>
</dbReference>
<accession>A0A839Y3R6</accession>
<name>A0A839Y3R6_9ACTN</name>
<dbReference type="InterPro" id="IPR027417">
    <property type="entry name" value="P-loop_NTPase"/>
</dbReference>
<dbReference type="GO" id="GO:0016887">
    <property type="term" value="F:ATP hydrolysis activity"/>
    <property type="evidence" value="ECO:0007669"/>
    <property type="project" value="TreeGrafter"/>
</dbReference>
<dbReference type="PANTHER" id="PTHR43384">
    <property type="entry name" value="SEPTUM SITE-DETERMINING PROTEIN MIND HOMOLOG, CHLOROPLASTIC-RELATED"/>
    <property type="match status" value="1"/>
</dbReference>
<keyword evidence="3" id="KW-0969">Cilium</keyword>
<feature type="region of interest" description="Disordered" evidence="1">
    <location>
        <begin position="1"/>
        <end position="61"/>
    </location>
</feature>
<dbReference type="GO" id="GO:0005829">
    <property type="term" value="C:cytosol"/>
    <property type="evidence" value="ECO:0007669"/>
    <property type="project" value="TreeGrafter"/>
</dbReference>
<evidence type="ECO:0000313" key="3">
    <source>
        <dbReference type="EMBL" id="MBB3677828.1"/>
    </source>
</evidence>
<dbReference type="GO" id="GO:0051782">
    <property type="term" value="P:negative regulation of cell division"/>
    <property type="evidence" value="ECO:0007669"/>
    <property type="project" value="TreeGrafter"/>
</dbReference>
<dbReference type="InterPro" id="IPR050625">
    <property type="entry name" value="ParA/MinD_ATPase"/>
</dbReference>
<proteinExistence type="predicted"/>
<dbReference type="Gene3D" id="3.40.50.300">
    <property type="entry name" value="P-loop containing nucleotide triphosphate hydrolases"/>
    <property type="match status" value="1"/>
</dbReference>
<dbReference type="Proteomes" id="UP000580718">
    <property type="component" value="Unassembled WGS sequence"/>
</dbReference>
<sequence>MSTPHQPDAPPAPAVPAGGALPGRAAAPHLDPAVAGLTEQPPTARRRWPWQGPQAEQPSSADVAAWTATLQTPVPSPRRIGVVALKGGVGKTTLSVLLAGTLARARQDPVLLFDADTTFGSLALRTGVPLSASAHELAAAGDPGRFDVLAGALARSADGAWVLPSGRDPEQSAALTEQVYIGAMNAVFQHFAVMVTDCGAGLATPLMRRVVSGCHSLVLATSPSVDGILASHNVLRWLRSSGFAGLADRSVVALTNVPADGAGVDVTETVARFGPLAGDVVAVPADRHLAQGGRLDLDALSGPTRTAAVRLAASALGAALAAP</sequence>
<dbReference type="EMBL" id="JACIBU010000001">
    <property type="protein sequence ID" value="MBB3677828.1"/>
    <property type="molecule type" value="Genomic_DNA"/>
</dbReference>
<dbReference type="SUPFAM" id="SSF52540">
    <property type="entry name" value="P-loop containing nucleoside triphosphate hydrolases"/>
    <property type="match status" value="1"/>
</dbReference>
<comment type="caution">
    <text evidence="3">The sequence shown here is derived from an EMBL/GenBank/DDBJ whole genome shotgun (WGS) entry which is preliminary data.</text>
</comment>
<evidence type="ECO:0000259" key="2">
    <source>
        <dbReference type="Pfam" id="PF01656"/>
    </source>
</evidence>
<organism evidence="3 4">
    <name type="scientific">Modestobacter versicolor</name>
    <dbReference type="NCBI Taxonomy" id="429133"/>
    <lineage>
        <taxon>Bacteria</taxon>
        <taxon>Bacillati</taxon>
        <taxon>Actinomycetota</taxon>
        <taxon>Actinomycetes</taxon>
        <taxon>Geodermatophilales</taxon>
        <taxon>Geodermatophilaceae</taxon>
        <taxon>Modestobacter</taxon>
    </lineage>
</organism>
<dbReference type="RefSeq" id="WP_183513958.1">
    <property type="nucleotide sequence ID" value="NZ_JACIBU010000001.1"/>
</dbReference>
<dbReference type="GO" id="GO:0005524">
    <property type="term" value="F:ATP binding"/>
    <property type="evidence" value="ECO:0007669"/>
    <property type="project" value="TreeGrafter"/>
</dbReference>
<keyword evidence="3" id="KW-0282">Flagellum</keyword>
<dbReference type="PANTHER" id="PTHR43384:SF14">
    <property type="entry name" value="ESX-1 SECRETION-ASSOCIATED PROTEIN ESPI"/>
    <property type="match status" value="1"/>
</dbReference>
<feature type="compositionally biased region" description="Low complexity" evidence="1">
    <location>
        <begin position="15"/>
        <end position="28"/>
    </location>
</feature>
<evidence type="ECO:0000313" key="4">
    <source>
        <dbReference type="Proteomes" id="UP000580718"/>
    </source>
</evidence>
<feature type="domain" description="CobQ/CobB/MinD/ParA nucleotide binding" evidence="2">
    <location>
        <begin position="81"/>
        <end position="118"/>
    </location>
</feature>
<dbReference type="AlphaFoldDB" id="A0A839Y3R6"/>
<dbReference type="GO" id="GO:0009898">
    <property type="term" value="C:cytoplasmic side of plasma membrane"/>
    <property type="evidence" value="ECO:0007669"/>
    <property type="project" value="TreeGrafter"/>
</dbReference>
<protein>
    <submittedName>
        <fullName evidence="3">MinD-like ATPase involved in chromosome partitioning or flagellar assembly</fullName>
    </submittedName>
</protein>
<evidence type="ECO:0000256" key="1">
    <source>
        <dbReference type="SAM" id="MobiDB-lite"/>
    </source>
</evidence>
<gene>
    <name evidence="3" type="ORF">FHX36_003563</name>
</gene>